<evidence type="ECO:0000313" key="1">
    <source>
        <dbReference type="EMBL" id="KWV17162.1"/>
    </source>
</evidence>
<evidence type="ECO:0000313" key="2">
    <source>
        <dbReference type="Proteomes" id="UP000055854"/>
    </source>
</evidence>
<organism evidence="1 2">
    <name type="scientific">Xanthomonas campestris pv. translucens</name>
    <dbReference type="NCBI Taxonomy" id="343"/>
    <lineage>
        <taxon>Bacteria</taxon>
        <taxon>Pseudomonadati</taxon>
        <taxon>Pseudomonadota</taxon>
        <taxon>Gammaproteobacteria</taxon>
        <taxon>Lysobacterales</taxon>
        <taxon>Lysobacteraceae</taxon>
        <taxon>Xanthomonas</taxon>
        <taxon>Xanthomonas translucens group</taxon>
    </lineage>
</organism>
<comment type="caution">
    <text evidence="1">The sequence shown here is derived from an EMBL/GenBank/DDBJ whole genome shotgun (WGS) entry which is preliminary data.</text>
</comment>
<sequence>MHIIDAAHKTVHAYPGGSESLAPRIGMSAAVLRNKVNPNNTTHHLTLVEASEVMGVTGDDRILHALAAQHGYTLQRVDTPTTGSLLTALLSASSAKGKLAEIINDALADGRITPNEANDIATSCGDAQAFLAQVAQHARAAVEKGRAAA</sequence>
<protein>
    <recommendedName>
        <fullName evidence="3">Phage regulatory protein CII</fullName>
    </recommendedName>
</protein>
<dbReference type="OrthoDB" id="6688863at2"/>
<reference evidence="1 2" key="1">
    <citation type="submission" date="2015-11" db="EMBL/GenBank/DDBJ databases">
        <title>Long Read and Single Molecule DNA Sequencing Simplifies Genome Assembly and TAL Effector Gene Analysis of Xanthomonas translucens.</title>
        <authorList>
            <person name="Peng Z."/>
            <person name="Hu Y."/>
            <person name="Xie J."/>
            <person name="Potnis N."/>
            <person name="Akhunova A."/>
            <person name="Jones J."/>
            <person name="Liu Z."/>
            <person name="White F."/>
            <person name="Liu S."/>
        </authorList>
    </citation>
    <scope>NUCLEOTIDE SEQUENCE [LARGE SCALE GENOMIC DNA]</scope>
    <source>
        <strain evidence="1 2">B1</strain>
    </source>
</reference>
<dbReference type="Pfam" id="PF06892">
    <property type="entry name" value="Phage_CP76"/>
    <property type="match status" value="1"/>
</dbReference>
<name>A0A125PWQ7_XANCT</name>
<evidence type="ECO:0008006" key="3">
    <source>
        <dbReference type="Google" id="ProtNLM"/>
    </source>
</evidence>
<dbReference type="RefSeq" id="WP_060747628.1">
    <property type="nucleotide sequence ID" value="NZ_LNTA01000001.1"/>
</dbReference>
<dbReference type="GO" id="GO:0003677">
    <property type="term" value="F:DNA binding"/>
    <property type="evidence" value="ECO:0007669"/>
    <property type="project" value="InterPro"/>
</dbReference>
<gene>
    <name evidence="1" type="ORF">ATB53_00335</name>
</gene>
<dbReference type="EMBL" id="LNTA01000001">
    <property type="protein sequence ID" value="KWV17162.1"/>
    <property type="molecule type" value="Genomic_DNA"/>
</dbReference>
<accession>A0A125PWQ7</accession>
<dbReference type="AlphaFoldDB" id="A0A125PWQ7"/>
<dbReference type="Proteomes" id="UP000055854">
    <property type="component" value="Unassembled WGS sequence"/>
</dbReference>
<proteinExistence type="predicted"/>
<dbReference type="InterPro" id="IPR009679">
    <property type="entry name" value="Phage_186_CII-like"/>
</dbReference>